<dbReference type="GO" id="GO:0051880">
    <property type="term" value="F:G-quadruplex DNA binding"/>
    <property type="evidence" value="ECO:0007669"/>
    <property type="project" value="TreeGrafter"/>
</dbReference>
<dbReference type="GO" id="GO:0043047">
    <property type="term" value="F:single-stranded telomeric DNA binding"/>
    <property type="evidence" value="ECO:0007669"/>
    <property type="project" value="TreeGrafter"/>
</dbReference>
<dbReference type="AlphaFoldDB" id="A0A8S3VMH8"/>
<dbReference type="PROSITE" id="PS51131">
    <property type="entry name" value="ZN_HOOK"/>
    <property type="match status" value="1"/>
</dbReference>
<dbReference type="GO" id="GO:0000794">
    <property type="term" value="C:condensed nuclear chromosome"/>
    <property type="evidence" value="ECO:0007669"/>
    <property type="project" value="TreeGrafter"/>
</dbReference>
<keyword evidence="1 6" id="KW-0479">Metal-binding</keyword>
<dbReference type="GO" id="GO:0006302">
    <property type="term" value="P:double-strand break repair"/>
    <property type="evidence" value="ECO:0007669"/>
    <property type="project" value="TreeGrafter"/>
</dbReference>
<dbReference type="PANTHER" id="PTHR18867:SF12">
    <property type="entry name" value="DNA REPAIR PROTEIN RAD50"/>
    <property type="match status" value="1"/>
</dbReference>
<dbReference type="SUPFAM" id="SSF75712">
    <property type="entry name" value="Rad50 coiled-coil Zn hook"/>
    <property type="match status" value="1"/>
</dbReference>
<keyword evidence="2" id="KW-0547">Nucleotide-binding</keyword>
<dbReference type="GO" id="GO:0000722">
    <property type="term" value="P:telomere maintenance via recombination"/>
    <property type="evidence" value="ECO:0007669"/>
    <property type="project" value="TreeGrafter"/>
</dbReference>
<proteinExistence type="predicted"/>
<evidence type="ECO:0000256" key="4">
    <source>
        <dbReference type="ARBA" id="ARBA00022840"/>
    </source>
</evidence>
<comment type="caution">
    <text evidence="9">The sequence shown here is derived from an EMBL/GenBank/DDBJ whole genome shotgun (WGS) entry which is preliminary data.</text>
</comment>
<reference evidence="9" key="1">
    <citation type="submission" date="2021-03" db="EMBL/GenBank/DDBJ databases">
        <authorList>
            <person name="Bekaert M."/>
        </authorList>
    </citation>
    <scope>NUCLEOTIDE SEQUENCE</scope>
</reference>
<dbReference type="OrthoDB" id="18797at2759"/>
<dbReference type="Gene3D" id="1.10.287.510">
    <property type="entry name" value="Helix hairpin bin"/>
    <property type="match status" value="1"/>
</dbReference>
<dbReference type="Proteomes" id="UP000683360">
    <property type="component" value="Unassembled WGS sequence"/>
</dbReference>
<feature type="coiled-coil region" evidence="7">
    <location>
        <begin position="111"/>
        <end position="145"/>
    </location>
</feature>
<sequence length="310" mass="36026">MLLYKEHDLKSTEGTVDISKLKQEIDQLAKDKLELDAKISQLSSEMNRLHLQSSAQAQIDVLKKDKGSKEENIRRLKAKQEDTISYLLGHMPTTNIRTQIDDYVGKQTESVKTLRQEVHQSKNQLSTKEAEKKMISETLRKKEEDLKSKLFYLFITLKILTWKKIFSVCGSQNFDDGLLTFKDKMSQTQDTRGSLLGAEHFFKKYATDLEKDDPCCPLCHREFDTDQEVKELVIELKNKLRMVPAKLQKAEKDLDEFRKKYDSMMQLKPLKENISTLTSKEIPELKTKLKKLNEDIGTLRTTIEEVTILY</sequence>
<feature type="binding site" evidence="6">
    <location>
        <position position="216"/>
    </location>
    <ligand>
        <name>Zn(2+)</name>
        <dbReference type="ChEBI" id="CHEBI:29105"/>
    </ligand>
</feature>
<evidence type="ECO:0000256" key="3">
    <source>
        <dbReference type="ARBA" id="ARBA00022833"/>
    </source>
</evidence>
<dbReference type="GO" id="GO:0070192">
    <property type="term" value="P:chromosome organization involved in meiotic cell cycle"/>
    <property type="evidence" value="ECO:0007669"/>
    <property type="project" value="TreeGrafter"/>
</dbReference>
<dbReference type="InterPro" id="IPR013134">
    <property type="entry name" value="Zn_hook_RAD50"/>
</dbReference>
<dbReference type="GO" id="GO:0007004">
    <property type="term" value="P:telomere maintenance via telomerase"/>
    <property type="evidence" value="ECO:0007669"/>
    <property type="project" value="TreeGrafter"/>
</dbReference>
<keyword evidence="3 6" id="KW-0862">Zinc</keyword>
<gene>
    <name evidence="9" type="ORF">MEDL_66407</name>
</gene>
<keyword evidence="10" id="KW-1185">Reference proteome</keyword>
<evidence type="ECO:0000313" key="10">
    <source>
        <dbReference type="Proteomes" id="UP000683360"/>
    </source>
</evidence>
<evidence type="ECO:0000259" key="8">
    <source>
        <dbReference type="PROSITE" id="PS51131"/>
    </source>
</evidence>
<dbReference type="PANTHER" id="PTHR18867">
    <property type="entry name" value="RAD50"/>
    <property type="match status" value="1"/>
</dbReference>
<dbReference type="Pfam" id="PF04423">
    <property type="entry name" value="Rad50_zn_hook"/>
    <property type="match status" value="1"/>
</dbReference>
<name>A0A8S3VMH8_MYTED</name>
<dbReference type="GO" id="GO:0003691">
    <property type="term" value="F:double-stranded telomeric DNA binding"/>
    <property type="evidence" value="ECO:0007669"/>
    <property type="project" value="TreeGrafter"/>
</dbReference>
<keyword evidence="4" id="KW-0067">ATP-binding</keyword>
<evidence type="ECO:0000313" key="9">
    <source>
        <dbReference type="EMBL" id="CAG2254952.1"/>
    </source>
</evidence>
<evidence type="ECO:0000256" key="2">
    <source>
        <dbReference type="ARBA" id="ARBA00022741"/>
    </source>
</evidence>
<feature type="domain" description="Zinc-hook" evidence="8">
    <location>
        <begin position="171"/>
        <end position="269"/>
    </location>
</feature>
<dbReference type="GO" id="GO:0046872">
    <property type="term" value="F:metal ion binding"/>
    <property type="evidence" value="ECO:0007669"/>
    <property type="project" value="UniProtKB-UniRule"/>
</dbReference>
<evidence type="ECO:0000256" key="7">
    <source>
        <dbReference type="SAM" id="Coils"/>
    </source>
</evidence>
<dbReference type="GO" id="GO:0016787">
    <property type="term" value="F:hydrolase activity"/>
    <property type="evidence" value="ECO:0007669"/>
    <property type="project" value="UniProtKB-KW"/>
</dbReference>
<protein>
    <submittedName>
        <fullName evidence="9">RAD50</fullName>
        <ecNumber evidence="9">3.6.-.-</ecNumber>
    </submittedName>
</protein>
<evidence type="ECO:0000256" key="6">
    <source>
        <dbReference type="PROSITE-ProRule" id="PRU00471"/>
    </source>
</evidence>
<evidence type="ECO:0000256" key="5">
    <source>
        <dbReference type="ARBA" id="ARBA00023054"/>
    </source>
</evidence>
<dbReference type="GO" id="GO:0005524">
    <property type="term" value="F:ATP binding"/>
    <property type="evidence" value="ECO:0007669"/>
    <property type="project" value="UniProtKB-KW"/>
</dbReference>
<accession>A0A8S3VMH8</accession>
<dbReference type="EC" id="3.6.-.-" evidence="9"/>
<dbReference type="GO" id="GO:0030870">
    <property type="term" value="C:Mre11 complex"/>
    <property type="evidence" value="ECO:0007669"/>
    <property type="project" value="TreeGrafter"/>
</dbReference>
<organism evidence="9 10">
    <name type="scientific">Mytilus edulis</name>
    <name type="common">Blue mussel</name>
    <dbReference type="NCBI Taxonomy" id="6550"/>
    <lineage>
        <taxon>Eukaryota</taxon>
        <taxon>Metazoa</taxon>
        <taxon>Spiralia</taxon>
        <taxon>Lophotrochozoa</taxon>
        <taxon>Mollusca</taxon>
        <taxon>Bivalvia</taxon>
        <taxon>Autobranchia</taxon>
        <taxon>Pteriomorphia</taxon>
        <taxon>Mytilida</taxon>
        <taxon>Mytiloidea</taxon>
        <taxon>Mytilidae</taxon>
        <taxon>Mytilinae</taxon>
        <taxon>Mytilus</taxon>
    </lineage>
</organism>
<feature type="binding site" evidence="6">
    <location>
        <position position="219"/>
    </location>
    <ligand>
        <name>Zn(2+)</name>
        <dbReference type="ChEBI" id="CHEBI:29105"/>
    </ligand>
</feature>
<evidence type="ECO:0000256" key="1">
    <source>
        <dbReference type="ARBA" id="ARBA00022723"/>
    </source>
</evidence>
<feature type="coiled-coil region" evidence="7">
    <location>
        <begin position="18"/>
        <end position="79"/>
    </location>
</feature>
<dbReference type="EMBL" id="CAJPWZ010003257">
    <property type="protein sequence ID" value="CAG2254952.1"/>
    <property type="molecule type" value="Genomic_DNA"/>
</dbReference>
<keyword evidence="9" id="KW-0378">Hydrolase</keyword>
<keyword evidence="5 7" id="KW-0175">Coiled coil</keyword>